<feature type="compositionally biased region" description="Basic residues" evidence="2">
    <location>
        <begin position="25"/>
        <end position="34"/>
    </location>
</feature>
<dbReference type="InterPro" id="IPR036908">
    <property type="entry name" value="RlpA-like_sf"/>
</dbReference>
<dbReference type="Gene3D" id="2.40.40.10">
    <property type="entry name" value="RlpA-like domain"/>
    <property type="match status" value="1"/>
</dbReference>
<dbReference type="InterPro" id="IPR051477">
    <property type="entry name" value="Expansin_CellWall"/>
</dbReference>
<feature type="compositionally biased region" description="Low complexity" evidence="2">
    <location>
        <begin position="151"/>
        <end position="161"/>
    </location>
</feature>
<feature type="region of interest" description="Disordered" evidence="2">
    <location>
        <begin position="69"/>
        <end position="207"/>
    </location>
</feature>
<gene>
    <name evidence="4" type="ORF">QYS62_004825</name>
</gene>
<evidence type="ECO:0000256" key="2">
    <source>
        <dbReference type="SAM" id="MobiDB-lite"/>
    </source>
</evidence>
<dbReference type="Proteomes" id="UP001489902">
    <property type="component" value="Chromosome 2"/>
</dbReference>
<feature type="region of interest" description="Disordered" evidence="2">
    <location>
        <begin position="17"/>
        <end position="38"/>
    </location>
</feature>
<keyword evidence="5" id="KW-1185">Reference proteome</keyword>
<evidence type="ECO:0000313" key="4">
    <source>
        <dbReference type="EMBL" id="WZH43815.1"/>
    </source>
</evidence>
<keyword evidence="1 3" id="KW-0732">Signal</keyword>
<accession>A0ABZ2WUA9</accession>
<organism evidence="4 5">
    <name type="scientific">Fusarium acuminatum</name>
    <dbReference type="NCBI Taxonomy" id="5515"/>
    <lineage>
        <taxon>Eukaryota</taxon>
        <taxon>Fungi</taxon>
        <taxon>Dikarya</taxon>
        <taxon>Ascomycota</taxon>
        <taxon>Pezizomycotina</taxon>
        <taxon>Sordariomycetes</taxon>
        <taxon>Hypocreomycetidae</taxon>
        <taxon>Hypocreales</taxon>
        <taxon>Nectriaceae</taxon>
        <taxon>Fusarium</taxon>
        <taxon>Fusarium tricinctum species complex</taxon>
    </lineage>
</organism>
<sequence length="307" mass="32583">MKSFTLASALLAAAAVAQPHGSPHGNHHRRHHQNDKRDIVTEVEWVTEVEYVTKMVDATTTVWVRPDAEPTVAPEVPETTAPKPVAPKKEKKPAPPPAPTTTLVTSVYTPPPPPETTSEAEIVAEPTSEEVAPVEPTTQAPEPTVAPAPKPVTQAPKPVVKAPKKEVKPEPEAEPETETEAPVVAPVQQEKAAKPAGGSSGGSSASKHGEFTYYDIGQGACGEDDSGKDDSINIVALSHLLMGTASNNNPMCGKTISIKANGKTVQATVKDKCMGCALNDIDVSRKVYNEIWGSLDSGRTAVEWWFN</sequence>
<dbReference type="SUPFAM" id="SSF50685">
    <property type="entry name" value="Barwin-like endoglucanases"/>
    <property type="match status" value="1"/>
</dbReference>
<feature type="compositionally biased region" description="Low complexity" evidence="2">
    <location>
        <begin position="194"/>
        <end position="206"/>
    </location>
</feature>
<dbReference type="PANTHER" id="PTHR31836:SF28">
    <property type="entry name" value="SRCR DOMAIN-CONTAINING PROTEIN-RELATED"/>
    <property type="match status" value="1"/>
</dbReference>
<reference evidence="4 5" key="1">
    <citation type="submission" date="2024-04" db="EMBL/GenBank/DDBJ databases">
        <title>Complete genome sequence of Fusarium acuminatum.</title>
        <authorList>
            <person name="Lan B."/>
        </authorList>
    </citation>
    <scope>NUCLEOTIDE SEQUENCE [LARGE SCALE GENOMIC DNA]</scope>
    <source>
        <strain evidence="4">1A</strain>
    </source>
</reference>
<proteinExistence type="predicted"/>
<dbReference type="EMBL" id="CP151261">
    <property type="protein sequence ID" value="WZH43815.1"/>
    <property type="molecule type" value="Genomic_DNA"/>
</dbReference>
<evidence type="ECO:0000256" key="1">
    <source>
        <dbReference type="ARBA" id="ARBA00022729"/>
    </source>
</evidence>
<evidence type="ECO:0000313" key="5">
    <source>
        <dbReference type="Proteomes" id="UP001489902"/>
    </source>
</evidence>
<feature type="chain" id="PRO_5045467707" evidence="3">
    <location>
        <begin position="18"/>
        <end position="307"/>
    </location>
</feature>
<dbReference type="CDD" id="cd22191">
    <property type="entry name" value="DPBB_RlpA_EXP_N-like"/>
    <property type="match status" value="1"/>
</dbReference>
<feature type="signal peptide" evidence="3">
    <location>
        <begin position="1"/>
        <end position="17"/>
    </location>
</feature>
<name>A0ABZ2WUA9_9HYPO</name>
<protein>
    <submittedName>
        <fullName evidence="4">RlpA-like double-psi beta-barrel-protein domain-containing protein-containing protein</fullName>
    </submittedName>
</protein>
<evidence type="ECO:0000256" key="3">
    <source>
        <dbReference type="SAM" id="SignalP"/>
    </source>
</evidence>
<dbReference type="PANTHER" id="PTHR31836">
    <property type="match status" value="1"/>
</dbReference>